<organism evidence="1 2">
    <name type="scientific">Polaribacter phage Danklef_1</name>
    <dbReference type="NCBI Taxonomy" id="2745646"/>
    <lineage>
        <taxon>Viruses</taxon>
        <taxon>Duplodnaviria</taxon>
        <taxon>Heunggongvirae</taxon>
        <taxon>Uroviricota</taxon>
        <taxon>Caudoviricetes</taxon>
        <taxon>Forsetiviridae</taxon>
        <taxon>Freyavirus</taxon>
        <taxon>Freyavirus danklef</taxon>
    </lineage>
</organism>
<accession>A0A8E5E8U8</accession>
<name>A0A8E5E8U8_9CAUD</name>
<dbReference type="EMBL" id="MT732458">
    <property type="protein sequence ID" value="QQV90505.1"/>
    <property type="molecule type" value="Genomic_DNA"/>
</dbReference>
<reference evidence="1" key="1">
    <citation type="submission" date="2020-07" db="EMBL/GenBank/DDBJ databases">
        <title>Highly diverse flavobacterial phages as mortality factor during North Sea spring blooms.</title>
        <authorList>
            <person name="Bartlau N."/>
            <person name="Wichels A."/>
            <person name="Krohne G."/>
            <person name="Adriaenssens E.M."/>
            <person name="Heins A."/>
            <person name="Fuchs B.M."/>
            <person name="Amann R."/>
            <person name="Moraru C."/>
        </authorList>
    </citation>
    <scope>NUCLEOTIDE SEQUENCE</scope>
</reference>
<evidence type="ECO:0000313" key="1">
    <source>
        <dbReference type="EMBL" id="QQV90505.1"/>
    </source>
</evidence>
<evidence type="ECO:0000313" key="2">
    <source>
        <dbReference type="Proteomes" id="UP000693794"/>
    </source>
</evidence>
<proteinExistence type="predicted"/>
<sequence>MNKEFKENGKGHDVFLNGVWIMWTIGSKKNAEKELNNYLKNK</sequence>
<protein>
    <submittedName>
        <fullName evidence="1">Uncharacterized protein</fullName>
    </submittedName>
</protein>
<keyword evidence="2" id="KW-1185">Reference proteome</keyword>
<gene>
    <name evidence="1" type="ORF">Danklef1_25</name>
</gene>
<dbReference type="Proteomes" id="UP000693794">
    <property type="component" value="Segment"/>
</dbReference>